<organism evidence="7">
    <name type="scientific">freshwater metagenome</name>
    <dbReference type="NCBI Taxonomy" id="449393"/>
    <lineage>
        <taxon>unclassified sequences</taxon>
        <taxon>metagenomes</taxon>
        <taxon>ecological metagenomes</taxon>
    </lineage>
</organism>
<comment type="subcellular location">
    <subcellularLocation>
        <location evidence="1">Cell membrane</location>
        <topology evidence="1">Multi-pass membrane protein</topology>
    </subcellularLocation>
</comment>
<protein>
    <submittedName>
        <fullName evidence="7">Unannotated protein</fullName>
    </submittedName>
</protein>
<keyword evidence="3 6" id="KW-0812">Transmembrane</keyword>
<dbReference type="PANTHER" id="PTHR32196:SF72">
    <property type="entry name" value="RIBOSE IMPORT PERMEASE PROTEIN RBSC"/>
    <property type="match status" value="1"/>
</dbReference>
<feature type="transmembrane region" description="Helical" evidence="6">
    <location>
        <begin position="276"/>
        <end position="293"/>
    </location>
</feature>
<keyword evidence="2" id="KW-1003">Cell membrane</keyword>
<gene>
    <name evidence="7" type="ORF">UFOPK3610_01557</name>
</gene>
<evidence type="ECO:0000256" key="6">
    <source>
        <dbReference type="SAM" id="Phobius"/>
    </source>
</evidence>
<evidence type="ECO:0000256" key="4">
    <source>
        <dbReference type="ARBA" id="ARBA00022989"/>
    </source>
</evidence>
<feature type="transmembrane region" description="Helical" evidence="6">
    <location>
        <begin position="50"/>
        <end position="71"/>
    </location>
</feature>
<feature type="transmembrane region" description="Helical" evidence="6">
    <location>
        <begin position="24"/>
        <end position="44"/>
    </location>
</feature>
<name>A0A6J7HYW7_9ZZZZ</name>
<evidence type="ECO:0000256" key="2">
    <source>
        <dbReference type="ARBA" id="ARBA00022475"/>
    </source>
</evidence>
<feature type="transmembrane region" description="Helical" evidence="6">
    <location>
        <begin position="299"/>
        <end position="320"/>
    </location>
</feature>
<feature type="transmembrane region" description="Helical" evidence="6">
    <location>
        <begin position="176"/>
        <end position="198"/>
    </location>
</feature>
<feature type="transmembrane region" description="Helical" evidence="6">
    <location>
        <begin position="104"/>
        <end position="123"/>
    </location>
</feature>
<evidence type="ECO:0000256" key="3">
    <source>
        <dbReference type="ARBA" id="ARBA00022692"/>
    </source>
</evidence>
<feature type="transmembrane region" description="Helical" evidence="6">
    <location>
        <begin position="245"/>
        <end position="264"/>
    </location>
</feature>
<reference evidence="7" key="1">
    <citation type="submission" date="2020-05" db="EMBL/GenBank/DDBJ databases">
        <authorList>
            <person name="Chiriac C."/>
            <person name="Salcher M."/>
            <person name="Ghai R."/>
            <person name="Kavagutti S V."/>
        </authorList>
    </citation>
    <scope>NUCLEOTIDE SEQUENCE</scope>
</reference>
<accession>A0A6J7HYW7</accession>
<proteinExistence type="predicted"/>
<sequence>MSVQDLTVSKVAGKRQSRFTAESLFVPGLLVILLVVLSLVSPVFFSGRNFGQILVQAGTLGIVAVGATYVIIDGDLDLSLGANVALSGVITAIAIARWELPWPVGALIGLAVGLLIGLINGLLSSYLNVAAFIATLGTGVLASGIAIHLTNGLTIAGLPDDFAALATGRFLGLQGLVWFMLATFVVGGVVLHFTNFGIRVFSVGGNRDAAYLAGVRVSFIRLMSFVIAGLCGGLAGVLLTARVQAGQPGISTTLTLYATAAVILGGTSILGGQGSLLRTFFGVLLIAVVQNGLDILGVAYSLQQVAVGAVFILAACSEAIRRRR</sequence>
<dbReference type="PANTHER" id="PTHR32196">
    <property type="entry name" value="ABC TRANSPORTER PERMEASE PROTEIN YPHD-RELATED-RELATED"/>
    <property type="match status" value="1"/>
</dbReference>
<dbReference type="EMBL" id="CAFBMR010000081">
    <property type="protein sequence ID" value="CAB4923667.1"/>
    <property type="molecule type" value="Genomic_DNA"/>
</dbReference>
<dbReference type="GO" id="GO:0005886">
    <property type="term" value="C:plasma membrane"/>
    <property type="evidence" value="ECO:0007669"/>
    <property type="project" value="UniProtKB-SubCell"/>
</dbReference>
<keyword evidence="4 6" id="KW-1133">Transmembrane helix</keyword>
<feature type="transmembrane region" description="Helical" evidence="6">
    <location>
        <begin position="78"/>
        <end position="98"/>
    </location>
</feature>
<dbReference type="Pfam" id="PF02653">
    <property type="entry name" value="BPD_transp_2"/>
    <property type="match status" value="1"/>
</dbReference>
<feature type="transmembrane region" description="Helical" evidence="6">
    <location>
        <begin position="130"/>
        <end position="156"/>
    </location>
</feature>
<dbReference type="AlphaFoldDB" id="A0A6J7HYW7"/>
<dbReference type="InterPro" id="IPR001851">
    <property type="entry name" value="ABC_transp_permease"/>
</dbReference>
<keyword evidence="5 6" id="KW-0472">Membrane</keyword>
<evidence type="ECO:0000256" key="5">
    <source>
        <dbReference type="ARBA" id="ARBA00023136"/>
    </source>
</evidence>
<feature type="transmembrane region" description="Helical" evidence="6">
    <location>
        <begin position="219"/>
        <end position="239"/>
    </location>
</feature>
<evidence type="ECO:0000256" key="1">
    <source>
        <dbReference type="ARBA" id="ARBA00004651"/>
    </source>
</evidence>
<dbReference type="GO" id="GO:0022857">
    <property type="term" value="F:transmembrane transporter activity"/>
    <property type="evidence" value="ECO:0007669"/>
    <property type="project" value="InterPro"/>
</dbReference>
<evidence type="ECO:0000313" key="7">
    <source>
        <dbReference type="EMBL" id="CAB4923667.1"/>
    </source>
</evidence>
<dbReference type="CDD" id="cd06579">
    <property type="entry name" value="TM_PBP1_transp_AraH_like"/>
    <property type="match status" value="1"/>
</dbReference>